<sequence>MLKGRTHDDDLLCVILDIERTERERQERFGGTCYSIQEQGLLHEPRKRHTRLLRISQCAEGNLYDGKKVVVLVVPYEAHCFHICYPNKWSETRFIFSNCLFVHLESLADRFHIVEFVDEGSTYVVPTIWVQGTKENATCFWPPTTKKSEVDRMIIGMSEVEESWLQYKSRILATKSIQRQAMRPAFNDMHHRSPTSLDMAERTFPTQYGDFFGPSSQKKQL</sequence>
<keyword evidence="2" id="KW-1185">Reference proteome</keyword>
<comment type="caution">
    <text evidence="1">The sequence shown here is derived from an EMBL/GenBank/DDBJ whole genome shotgun (WGS) entry which is preliminary data.</text>
</comment>
<evidence type="ECO:0000313" key="1">
    <source>
        <dbReference type="EMBL" id="KAH7936708.1"/>
    </source>
</evidence>
<evidence type="ECO:0000313" key="2">
    <source>
        <dbReference type="Proteomes" id="UP000821865"/>
    </source>
</evidence>
<dbReference type="Proteomes" id="UP000821865">
    <property type="component" value="Chromosome 8"/>
</dbReference>
<gene>
    <name evidence="1" type="ORF">HPB49_003225</name>
</gene>
<proteinExistence type="predicted"/>
<accession>A0ACB8C742</accession>
<reference evidence="1" key="1">
    <citation type="submission" date="2020-05" db="EMBL/GenBank/DDBJ databases">
        <title>Large-scale comparative analyses of tick genomes elucidate their genetic diversity and vector capacities.</title>
        <authorList>
            <person name="Jia N."/>
            <person name="Wang J."/>
            <person name="Shi W."/>
            <person name="Du L."/>
            <person name="Sun Y."/>
            <person name="Zhan W."/>
            <person name="Jiang J."/>
            <person name="Wang Q."/>
            <person name="Zhang B."/>
            <person name="Ji P."/>
            <person name="Sakyi L.B."/>
            <person name="Cui X."/>
            <person name="Yuan T."/>
            <person name="Jiang B."/>
            <person name="Yang W."/>
            <person name="Lam T.T.-Y."/>
            <person name="Chang Q."/>
            <person name="Ding S."/>
            <person name="Wang X."/>
            <person name="Zhu J."/>
            <person name="Ruan X."/>
            <person name="Zhao L."/>
            <person name="Wei J."/>
            <person name="Que T."/>
            <person name="Du C."/>
            <person name="Cheng J."/>
            <person name="Dai P."/>
            <person name="Han X."/>
            <person name="Huang E."/>
            <person name="Gao Y."/>
            <person name="Liu J."/>
            <person name="Shao H."/>
            <person name="Ye R."/>
            <person name="Li L."/>
            <person name="Wei W."/>
            <person name="Wang X."/>
            <person name="Wang C."/>
            <person name="Yang T."/>
            <person name="Huo Q."/>
            <person name="Li W."/>
            <person name="Guo W."/>
            <person name="Chen H."/>
            <person name="Zhou L."/>
            <person name="Ni X."/>
            <person name="Tian J."/>
            <person name="Zhou Y."/>
            <person name="Sheng Y."/>
            <person name="Liu T."/>
            <person name="Pan Y."/>
            <person name="Xia L."/>
            <person name="Li J."/>
            <person name="Zhao F."/>
            <person name="Cao W."/>
        </authorList>
    </citation>
    <scope>NUCLEOTIDE SEQUENCE</scope>
    <source>
        <strain evidence="1">Dsil-2018</strain>
    </source>
</reference>
<organism evidence="1 2">
    <name type="scientific">Dermacentor silvarum</name>
    <name type="common">Tick</name>
    <dbReference type="NCBI Taxonomy" id="543639"/>
    <lineage>
        <taxon>Eukaryota</taxon>
        <taxon>Metazoa</taxon>
        <taxon>Ecdysozoa</taxon>
        <taxon>Arthropoda</taxon>
        <taxon>Chelicerata</taxon>
        <taxon>Arachnida</taxon>
        <taxon>Acari</taxon>
        <taxon>Parasitiformes</taxon>
        <taxon>Ixodida</taxon>
        <taxon>Ixodoidea</taxon>
        <taxon>Ixodidae</taxon>
        <taxon>Rhipicephalinae</taxon>
        <taxon>Dermacentor</taxon>
    </lineage>
</organism>
<protein>
    <submittedName>
        <fullName evidence="1">Uncharacterized protein</fullName>
    </submittedName>
</protein>
<dbReference type="EMBL" id="CM023477">
    <property type="protein sequence ID" value="KAH7936708.1"/>
    <property type="molecule type" value="Genomic_DNA"/>
</dbReference>
<name>A0ACB8C742_DERSI</name>